<protein>
    <submittedName>
        <fullName evidence="1">Uncharacterized protein</fullName>
    </submittedName>
</protein>
<name>A0A0K2TKM3_LEPSM</name>
<reference evidence="1" key="1">
    <citation type="submission" date="2014-05" db="EMBL/GenBank/DDBJ databases">
        <authorList>
            <person name="Chronopoulou M."/>
        </authorList>
    </citation>
    <scope>NUCLEOTIDE SEQUENCE</scope>
    <source>
        <tissue evidence="1">Whole organism</tissue>
    </source>
</reference>
<dbReference type="AlphaFoldDB" id="A0A0K2TKM3"/>
<organism evidence="1">
    <name type="scientific">Lepeophtheirus salmonis</name>
    <name type="common">Salmon louse</name>
    <name type="synonym">Caligus salmonis</name>
    <dbReference type="NCBI Taxonomy" id="72036"/>
    <lineage>
        <taxon>Eukaryota</taxon>
        <taxon>Metazoa</taxon>
        <taxon>Ecdysozoa</taxon>
        <taxon>Arthropoda</taxon>
        <taxon>Crustacea</taxon>
        <taxon>Multicrustacea</taxon>
        <taxon>Hexanauplia</taxon>
        <taxon>Copepoda</taxon>
        <taxon>Siphonostomatoida</taxon>
        <taxon>Caligidae</taxon>
        <taxon>Lepeophtheirus</taxon>
    </lineage>
</organism>
<accession>A0A0K2TKM3</accession>
<evidence type="ECO:0000313" key="1">
    <source>
        <dbReference type="EMBL" id="CDW26355.1"/>
    </source>
</evidence>
<dbReference type="EMBL" id="HACA01008994">
    <property type="protein sequence ID" value="CDW26355.1"/>
    <property type="molecule type" value="Transcribed_RNA"/>
</dbReference>
<sequence length="40" mass="4431">MSLHGILGKNKLSCMCDYSMCIKFQATVKVSLNNAPLKKD</sequence>
<proteinExistence type="predicted"/>